<organism evidence="3">
    <name type="scientific">Gongylonema pulchrum</name>
    <dbReference type="NCBI Taxonomy" id="637853"/>
    <lineage>
        <taxon>Eukaryota</taxon>
        <taxon>Metazoa</taxon>
        <taxon>Ecdysozoa</taxon>
        <taxon>Nematoda</taxon>
        <taxon>Chromadorea</taxon>
        <taxon>Rhabditida</taxon>
        <taxon>Spirurina</taxon>
        <taxon>Spiruromorpha</taxon>
        <taxon>Spiruroidea</taxon>
        <taxon>Gongylonematidae</taxon>
        <taxon>Gongylonema</taxon>
    </lineage>
</organism>
<dbReference type="InterPro" id="IPR016187">
    <property type="entry name" value="CTDL_fold"/>
</dbReference>
<dbReference type="WBParaSite" id="GPUH_0000120301-mRNA-1">
    <property type="protein sequence ID" value="GPUH_0000120301-mRNA-1"/>
    <property type="gene ID" value="GPUH_0000120301"/>
</dbReference>
<dbReference type="EMBL" id="UYRT01001382">
    <property type="protein sequence ID" value="VDK29586.1"/>
    <property type="molecule type" value="Genomic_DNA"/>
</dbReference>
<keyword evidence="2" id="KW-1185">Reference proteome</keyword>
<reference evidence="1 2" key="2">
    <citation type="submission" date="2018-11" db="EMBL/GenBank/DDBJ databases">
        <authorList>
            <consortium name="Pathogen Informatics"/>
        </authorList>
    </citation>
    <scope>NUCLEOTIDE SEQUENCE [LARGE SCALE GENOMIC DNA]</scope>
</reference>
<accession>A0A183CXL2</accession>
<gene>
    <name evidence="1" type="ORF">GPUH_LOCUS1203</name>
</gene>
<evidence type="ECO:0000313" key="2">
    <source>
        <dbReference type="Proteomes" id="UP000271098"/>
    </source>
</evidence>
<evidence type="ECO:0000313" key="1">
    <source>
        <dbReference type="EMBL" id="VDK29586.1"/>
    </source>
</evidence>
<name>A0A183CXL2_9BILA</name>
<dbReference type="InterPro" id="IPR016186">
    <property type="entry name" value="C-type_lectin-like/link_sf"/>
</dbReference>
<dbReference type="CDD" id="cd00037">
    <property type="entry name" value="CLECT"/>
    <property type="match status" value="1"/>
</dbReference>
<dbReference type="SUPFAM" id="SSF56436">
    <property type="entry name" value="C-type lectin-like"/>
    <property type="match status" value="1"/>
</dbReference>
<dbReference type="Gene3D" id="3.10.100.10">
    <property type="entry name" value="Mannose-Binding Protein A, subunit A"/>
    <property type="match status" value="1"/>
</dbReference>
<proteinExistence type="predicted"/>
<protein>
    <submittedName>
        <fullName evidence="3">C-type lectin domain-containing protein</fullName>
    </submittedName>
</protein>
<sequence>MRFDTAVLGRHLAGRHTGKISASKLAWLATSVNTLFQVYAYETFITQSSARKICSADGGELASIHSVEENNFVNGMLLLYFSGDVCSPHTGHQA</sequence>
<dbReference type="OrthoDB" id="5877119at2759"/>
<evidence type="ECO:0000313" key="3">
    <source>
        <dbReference type="WBParaSite" id="GPUH_0000120301-mRNA-1"/>
    </source>
</evidence>
<reference evidence="3" key="1">
    <citation type="submission" date="2016-06" db="UniProtKB">
        <authorList>
            <consortium name="WormBaseParasite"/>
        </authorList>
    </citation>
    <scope>IDENTIFICATION</scope>
</reference>
<dbReference type="Proteomes" id="UP000271098">
    <property type="component" value="Unassembled WGS sequence"/>
</dbReference>
<dbReference type="AlphaFoldDB" id="A0A183CXL2"/>